<keyword evidence="2" id="KW-1185">Reference proteome</keyword>
<gene>
    <name evidence="1" type="ORF">LTS18_001147</name>
</gene>
<feature type="non-terminal residue" evidence="1">
    <location>
        <position position="1461"/>
    </location>
</feature>
<proteinExistence type="predicted"/>
<dbReference type="EMBL" id="JAWDJW010006887">
    <property type="protein sequence ID" value="KAK3063341.1"/>
    <property type="molecule type" value="Genomic_DNA"/>
</dbReference>
<accession>A0ACC3D8F9</accession>
<name>A0ACC3D8F9_9PEZI</name>
<reference evidence="1" key="1">
    <citation type="submission" date="2024-09" db="EMBL/GenBank/DDBJ databases">
        <title>Black Yeasts Isolated from many extreme environments.</title>
        <authorList>
            <person name="Coleine C."/>
            <person name="Stajich J.E."/>
            <person name="Selbmann L."/>
        </authorList>
    </citation>
    <scope>NUCLEOTIDE SEQUENCE</scope>
    <source>
        <strain evidence="1">CCFEE 5737</strain>
    </source>
</reference>
<evidence type="ECO:0000313" key="2">
    <source>
        <dbReference type="Proteomes" id="UP001186974"/>
    </source>
</evidence>
<dbReference type="Proteomes" id="UP001186974">
    <property type="component" value="Unassembled WGS sequence"/>
</dbReference>
<sequence length="1461" mass="159069">MPTDYFAYLDILGEETGTGPATPADGVYCTPTSSISRPASRASRMSRSSRARGGTPSSPTSSSPPPPMPDISRRNSGDNAKEEDLSPLDPRRFTPSLHASLVSEILSLRRELEAKHRFIEDLENNLQATKGEIDSLNRQLGDGVREQKNTKRQLSQLETGTLAALEELARDRDGTKKINEDLKARVQALQEDMKTYEEDVHRTTSMWVKDKADWDAEKRAMERKIHVTESRMKTVLDELAAHHAAAQELSPRDSEDDDMRDSGLGNESDTNSIYSLNFGTYRNARHSRNKSSISLRRGLRNSQDISRTNDMTLADELNFDEEDEDDFYDLDNGDEDHPANEVRAKRSMESRHGQYPDDNQKAKRVLGISASSNTSPQKPVLELSRRKSLPSADNERFVNLLKHARSQTETAMQLAISQIPRELPQLVEGSGATVPTDKRKPECLSLRQTNYVNAGTQCSPPTSPQIGPVSAEPHIPVVLEEQVPSRGIKGASHVDGEPVCSRCKQDISTKPTKRSMSMVSASSQTIENIPSPPATPTTVPSSPVVPSILIRRSQYSSAVTQTELPERPQQIIEIDVPKRTLRAAPPVPIPIPSIEIHPPTSAPASPRDVVLPPRTKNAGAQTYFPEQHATRSVSMQTEEIRVDMRIQRLPPHLRPENICSALPTPEPTKTLRSVKTSLPKSAKALGKTPIGTTHGVDDDIPSSPPELALETATEDFYPGNNDNGPLSGQGQENPRRPHRTSSLFAGFDGGNNEDQELRELQGEVHGDDDVTSPTYPILDRQTRRLRSDRPFGKPPTPVPEEKETDSPDRLCEIRQQNERVSQPSSPQKRVVARNSSENARVNKTLRSGGVARSGSIRRTAMMQNGTAGHQRTRSGSPSHKSQTSVASSNRSSLGAPPFPVPSRSSSRRPMGMSKSEGSQSPTPRSGGLFSHRQALNRKASLRKIQSAAAIPRNGRGDVRHARSGSRSPTKSPTKPMPPTRAPPPIPKNIVASSQFVINAHCLDAKALVGPSADTNPQHPRQQTSVVDAIAATMVGEWMWKYVRRRKTFGGPENTNELEKSGDASSARHKRWVWLSPYERCVLWSSKQPTSGTALLGKGGRKLTFQSVLDVKDDTPAPKGSSASTLFNRSILILTPSRALKFTTTSRERHHLWLTALSFLAHSTGSVGAPEFTVIPRLPTNELDSPRKRSASLRRQPIRDSGRLGKDRQPTLPDPRIDDDTNRGRALGPSLSLHGADDIHALRADIDNTIASRIEIDFAADAPIIPRYSEKYSHSRKRSHTGPRIPPAPATLRSYSHNHVPAPPHLPPLSTFNSNNSIGGRSSADTMFGMPSPSSLPSSSIYERGGFNGPPSVSAALSSRTSDAGSSSRQHWGDGNNSRTDDGVGSGSGRASTSTNTNTNGQGGNYSDALGTVRMEAFVAPARKSDESATTTNRATNSPSKMNGQSSLGSSSLGLGLGLGIG</sequence>
<protein>
    <submittedName>
        <fullName evidence="1">Uncharacterized protein</fullName>
    </submittedName>
</protein>
<organism evidence="1 2">
    <name type="scientific">Coniosporium uncinatum</name>
    <dbReference type="NCBI Taxonomy" id="93489"/>
    <lineage>
        <taxon>Eukaryota</taxon>
        <taxon>Fungi</taxon>
        <taxon>Dikarya</taxon>
        <taxon>Ascomycota</taxon>
        <taxon>Pezizomycotina</taxon>
        <taxon>Dothideomycetes</taxon>
        <taxon>Dothideomycetes incertae sedis</taxon>
        <taxon>Coniosporium</taxon>
    </lineage>
</organism>
<evidence type="ECO:0000313" key="1">
    <source>
        <dbReference type="EMBL" id="KAK3063341.1"/>
    </source>
</evidence>
<comment type="caution">
    <text evidence="1">The sequence shown here is derived from an EMBL/GenBank/DDBJ whole genome shotgun (WGS) entry which is preliminary data.</text>
</comment>